<evidence type="ECO:0000313" key="3">
    <source>
        <dbReference type="Proteomes" id="UP000053841"/>
    </source>
</evidence>
<feature type="compositionally biased region" description="Basic and acidic residues" evidence="1">
    <location>
        <begin position="199"/>
        <end position="227"/>
    </location>
</feature>
<feature type="region of interest" description="Disordered" evidence="1">
    <location>
        <begin position="179"/>
        <end position="238"/>
    </location>
</feature>
<proteinExistence type="predicted"/>
<feature type="region of interest" description="Disordered" evidence="1">
    <location>
        <begin position="76"/>
        <end position="96"/>
    </location>
</feature>
<accession>W6XYA6</accession>
<dbReference type="OrthoDB" id="10440380at2759"/>
<dbReference type="RefSeq" id="XP_007714973.1">
    <property type="nucleotide sequence ID" value="XM_007716783.1"/>
</dbReference>
<dbReference type="AlphaFoldDB" id="W6XYA6"/>
<gene>
    <name evidence="2" type="ORF">COCCADRAFT_28431</name>
</gene>
<dbReference type="EMBL" id="KI964690">
    <property type="protein sequence ID" value="EUC30703.1"/>
    <property type="molecule type" value="Genomic_DNA"/>
</dbReference>
<name>W6XYA6_COCC2</name>
<reference evidence="2 3" key="1">
    <citation type="journal article" date="2013" name="PLoS Genet.">
        <title>Comparative genome structure, secondary metabolite, and effector coding capacity across Cochliobolus pathogens.</title>
        <authorList>
            <person name="Condon B.J."/>
            <person name="Leng Y."/>
            <person name="Wu D."/>
            <person name="Bushley K.E."/>
            <person name="Ohm R.A."/>
            <person name="Otillar R."/>
            <person name="Martin J."/>
            <person name="Schackwitz W."/>
            <person name="Grimwood J."/>
            <person name="MohdZainudin N."/>
            <person name="Xue C."/>
            <person name="Wang R."/>
            <person name="Manning V.A."/>
            <person name="Dhillon B."/>
            <person name="Tu Z.J."/>
            <person name="Steffenson B.J."/>
            <person name="Salamov A."/>
            <person name="Sun H."/>
            <person name="Lowry S."/>
            <person name="LaButti K."/>
            <person name="Han J."/>
            <person name="Copeland A."/>
            <person name="Lindquist E."/>
            <person name="Barry K."/>
            <person name="Schmutz J."/>
            <person name="Baker S.E."/>
            <person name="Ciuffetti L.M."/>
            <person name="Grigoriev I.V."/>
            <person name="Zhong S."/>
            <person name="Turgeon B.G."/>
        </authorList>
    </citation>
    <scope>NUCLEOTIDE SEQUENCE [LARGE SCALE GENOMIC DNA]</scope>
    <source>
        <strain evidence="2 3">26-R-13</strain>
    </source>
</reference>
<dbReference type="GeneID" id="19146398"/>
<sequence>MGGKGNVACEGVKWALTSGSGAKAARPRKEPMTVRRLELQSVRASQYCVQDGPTRWMTWGGGGGGHEARLVGWVTTRRPPLRPQRRQRGGDDDGDGAIALATGPSAGSGLVCDANESVQADDVSGLDAHTRRSAGNCVWTILRALSICSRHSWGAGGRRRAKARDENCAVWEGEMGLPAAKTQGHRGRRWTGETGRIQTPERKGSREEDGDESGRGEGGKDVCEKKGGWGKRAKSADDVLPSESAKFTALGSDAQRRSWGVREQRMAPRFAGSGRHKLWRSIQGWRALVAQHGCNALYQGADWLQRHCTPRQGRN</sequence>
<protein>
    <submittedName>
        <fullName evidence="2">Uncharacterized protein</fullName>
    </submittedName>
</protein>
<evidence type="ECO:0000256" key="1">
    <source>
        <dbReference type="SAM" id="MobiDB-lite"/>
    </source>
</evidence>
<keyword evidence="3" id="KW-1185">Reference proteome</keyword>
<dbReference type="Proteomes" id="UP000053841">
    <property type="component" value="Unassembled WGS sequence"/>
</dbReference>
<dbReference type="HOGENOM" id="CLU_882746_0_0_1"/>
<evidence type="ECO:0000313" key="2">
    <source>
        <dbReference type="EMBL" id="EUC30703.1"/>
    </source>
</evidence>
<organism evidence="2 3">
    <name type="scientific">Cochliobolus carbonum (strain 26-R-13)</name>
    <name type="common">Maize leaf spot fungus</name>
    <name type="synonym">Bipolaris zeicola</name>
    <dbReference type="NCBI Taxonomy" id="930089"/>
    <lineage>
        <taxon>Eukaryota</taxon>
        <taxon>Fungi</taxon>
        <taxon>Dikarya</taxon>
        <taxon>Ascomycota</taxon>
        <taxon>Pezizomycotina</taxon>
        <taxon>Dothideomycetes</taxon>
        <taxon>Pleosporomycetidae</taxon>
        <taxon>Pleosporales</taxon>
        <taxon>Pleosporineae</taxon>
        <taxon>Pleosporaceae</taxon>
        <taxon>Bipolaris</taxon>
    </lineage>
</organism>
<dbReference type="KEGG" id="bze:COCCADRAFT_28431"/>